<dbReference type="InterPro" id="IPR036047">
    <property type="entry name" value="F-box-like_dom_sf"/>
</dbReference>
<evidence type="ECO:0000259" key="2">
    <source>
        <dbReference type="Pfam" id="PF03478"/>
    </source>
</evidence>
<feature type="non-terminal residue" evidence="3">
    <location>
        <position position="1"/>
    </location>
</feature>
<sequence>QQTLKGLLLSTTVAALNTSTFSRDGVAFYVFNHRPPSKTQSEVAVNPSFDNLPSSLLEVIMSRLVLKDNIRASASCKTWREAAVSVRVVEKHPWLFCFPKRGTSFELLDPLHWKTYTFNLPELADSTLCYSRDGWLLMRRSVSKDMFFFNPFSRERVSLPKFEQSFLVIAFSCPPTSDHCVVGLVSSLRFYVENQERRITISTCHPGATEWITQESVFHSHHSKLFYLHNRFYFFHCFNQGGGSLHSFHTSSRTWDSHYAYVSSEHQLSYYQKASFLAEKNGELFLMLTSGNEKPLIYKLVSSNWVKMSLTELDGLTFFVSFYNSELRNNLPWMRNNVYFSRFGYNRKSCVSYSLDESTYSPCKEWHSWQQLCPPQSIWIVPPENVLDYL</sequence>
<evidence type="ECO:0000313" key="4">
    <source>
        <dbReference type="Proteomes" id="UP000824890"/>
    </source>
</evidence>
<comment type="caution">
    <text evidence="3">The sequence shown here is derived from an EMBL/GenBank/DDBJ whole genome shotgun (WGS) entry which is preliminary data.</text>
</comment>
<dbReference type="EMBL" id="JAGKQM010000009">
    <property type="protein sequence ID" value="KAH0909132.1"/>
    <property type="molecule type" value="Genomic_DNA"/>
</dbReference>
<dbReference type="PANTHER" id="PTHR33127">
    <property type="entry name" value="TRANSMEMBRANE PROTEIN"/>
    <property type="match status" value="1"/>
</dbReference>
<protein>
    <recommendedName>
        <fullName evidence="5">F-box domain-containing protein</fullName>
    </recommendedName>
</protein>
<dbReference type="Pfam" id="PF00646">
    <property type="entry name" value="F-box"/>
    <property type="match status" value="1"/>
</dbReference>
<dbReference type="Proteomes" id="UP000824890">
    <property type="component" value="Unassembled WGS sequence"/>
</dbReference>
<reference evidence="3 4" key="1">
    <citation type="submission" date="2021-05" db="EMBL/GenBank/DDBJ databases">
        <title>Genome Assembly of Synthetic Allotetraploid Brassica napus Reveals Homoeologous Exchanges between Subgenomes.</title>
        <authorList>
            <person name="Davis J.T."/>
        </authorList>
    </citation>
    <scope>NUCLEOTIDE SEQUENCE [LARGE SCALE GENOMIC DNA]</scope>
    <source>
        <strain evidence="4">cv. Da-Ae</strain>
        <tissue evidence="3">Seedling</tissue>
    </source>
</reference>
<dbReference type="InterPro" id="IPR001810">
    <property type="entry name" value="F-box_dom"/>
</dbReference>
<evidence type="ECO:0000259" key="1">
    <source>
        <dbReference type="Pfam" id="PF00646"/>
    </source>
</evidence>
<dbReference type="Pfam" id="PF03478">
    <property type="entry name" value="Beta-prop_KIB1-4"/>
    <property type="match status" value="1"/>
</dbReference>
<accession>A0ABQ8BWD6</accession>
<dbReference type="PANTHER" id="PTHR33127:SF30">
    <property type="entry name" value="F-BOX DOMAIN-CONTAINING PROTEIN"/>
    <property type="match status" value="1"/>
</dbReference>
<keyword evidence="4" id="KW-1185">Reference proteome</keyword>
<feature type="domain" description="KIB1-4 beta-propeller" evidence="2">
    <location>
        <begin position="114"/>
        <end position="341"/>
    </location>
</feature>
<feature type="domain" description="F-box" evidence="1">
    <location>
        <begin position="49"/>
        <end position="88"/>
    </location>
</feature>
<organism evidence="3 4">
    <name type="scientific">Brassica napus</name>
    <name type="common">Rape</name>
    <dbReference type="NCBI Taxonomy" id="3708"/>
    <lineage>
        <taxon>Eukaryota</taxon>
        <taxon>Viridiplantae</taxon>
        <taxon>Streptophyta</taxon>
        <taxon>Embryophyta</taxon>
        <taxon>Tracheophyta</taxon>
        <taxon>Spermatophyta</taxon>
        <taxon>Magnoliopsida</taxon>
        <taxon>eudicotyledons</taxon>
        <taxon>Gunneridae</taxon>
        <taxon>Pentapetalae</taxon>
        <taxon>rosids</taxon>
        <taxon>malvids</taxon>
        <taxon>Brassicales</taxon>
        <taxon>Brassicaceae</taxon>
        <taxon>Brassiceae</taxon>
        <taxon>Brassica</taxon>
    </lineage>
</organism>
<dbReference type="Gene3D" id="1.20.1280.50">
    <property type="match status" value="1"/>
</dbReference>
<dbReference type="SUPFAM" id="SSF81383">
    <property type="entry name" value="F-box domain"/>
    <property type="match status" value="1"/>
</dbReference>
<dbReference type="InterPro" id="IPR005174">
    <property type="entry name" value="KIB1-4_b-propeller"/>
</dbReference>
<evidence type="ECO:0000313" key="3">
    <source>
        <dbReference type="EMBL" id="KAH0909132.1"/>
    </source>
</evidence>
<proteinExistence type="predicted"/>
<gene>
    <name evidence="3" type="ORF">HID58_032453</name>
</gene>
<name>A0ABQ8BWD6_BRANA</name>
<evidence type="ECO:0008006" key="5">
    <source>
        <dbReference type="Google" id="ProtNLM"/>
    </source>
</evidence>